<feature type="transmembrane region" description="Helical" evidence="1">
    <location>
        <begin position="50"/>
        <end position="70"/>
    </location>
</feature>
<dbReference type="RefSeq" id="WP_096429351.1">
    <property type="nucleotide sequence ID" value="NZ_AP018042.1"/>
</dbReference>
<dbReference type="PANTHER" id="PTHR31061:SF24">
    <property type="entry name" value="LD22376P"/>
    <property type="match status" value="1"/>
</dbReference>
<feature type="transmembrane region" description="Helical" evidence="1">
    <location>
        <begin position="109"/>
        <end position="130"/>
    </location>
</feature>
<feature type="transmembrane region" description="Helical" evidence="1">
    <location>
        <begin position="342"/>
        <end position="361"/>
    </location>
</feature>
<evidence type="ECO:0000313" key="3">
    <source>
        <dbReference type="Proteomes" id="UP000218267"/>
    </source>
</evidence>
<dbReference type="PANTHER" id="PTHR31061">
    <property type="entry name" value="LD22376P"/>
    <property type="match status" value="1"/>
</dbReference>
<evidence type="ECO:0000256" key="1">
    <source>
        <dbReference type="SAM" id="Phobius"/>
    </source>
</evidence>
<accession>A0A1Y1CKI7</accession>
<dbReference type="KEGG" id="mbas:ALGA_2164"/>
<feature type="transmembrane region" description="Helical" evidence="1">
    <location>
        <begin position="12"/>
        <end position="30"/>
    </location>
</feature>
<dbReference type="Proteomes" id="UP000218267">
    <property type="component" value="Chromosome"/>
</dbReference>
<reference evidence="2 3" key="1">
    <citation type="journal article" date="2018" name="Mar. Genomics">
        <title>Complete genome sequence of Marinifilaceae bacterium strain SPP2, isolated from the Antarctic marine sediment.</title>
        <authorList>
            <person name="Watanabe M."/>
            <person name="Kojima H."/>
            <person name="Fukui M."/>
        </authorList>
    </citation>
    <scope>NUCLEOTIDE SEQUENCE [LARGE SCALE GENOMIC DNA]</scope>
    <source>
        <strain evidence="2 3">SPP2</strain>
    </source>
</reference>
<proteinExistence type="predicted"/>
<reference evidence="3" key="2">
    <citation type="journal article" date="2020" name="Antonie Van Leeuwenhoek">
        <title>Labilibaculum antarcticum sp. nov., a novel facultative anaerobic, psychrotorelant bacterium isolated from marine sediment of Antarctica.</title>
        <authorList>
            <person name="Watanabe M."/>
            <person name="Kojima H."/>
            <person name="Fukui M."/>
        </authorList>
    </citation>
    <scope>NUCLEOTIDE SEQUENCE [LARGE SCALE GENOMIC DNA]</scope>
    <source>
        <strain evidence="3">SPP2</strain>
    </source>
</reference>
<feature type="transmembrane region" description="Helical" evidence="1">
    <location>
        <begin position="286"/>
        <end position="311"/>
    </location>
</feature>
<evidence type="ECO:0000313" key="2">
    <source>
        <dbReference type="EMBL" id="BAX80502.1"/>
    </source>
</evidence>
<keyword evidence="1" id="KW-0472">Membrane</keyword>
<gene>
    <name evidence="2" type="ORF">ALGA_2164</name>
</gene>
<protein>
    <submittedName>
        <fullName evidence="2">Uncharacterized protein</fullName>
    </submittedName>
</protein>
<dbReference type="OrthoDB" id="9788724at2"/>
<feature type="transmembrane region" description="Helical" evidence="1">
    <location>
        <begin position="82"/>
        <end position="103"/>
    </location>
</feature>
<keyword evidence="1" id="KW-0812">Transmembrane</keyword>
<feature type="transmembrane region" description="Helical" evidence="1">
    <location>
        <begin position="222"/>
        <end position="243"/>
    </location>
</feature>
<dbReference type="EMBL" id="AP018042">
    <property type="protein sequence ID" value="BAX80502.1"/>
    <property type="molecule type" value="Genomic_DNA"/>
</dbReference>
<keyword evidence="1" id="KW-1133">Transmembrane helix</keyword>
<organism evidence="2 3">
    <name type="scientific">Labilibaculum antarcticum</name>
    <dbReference type="NCBI Taxonomy" id="1717717"/>
    <lineage>
        <taxon>Bacteria</taxon>
        <taxon>Pseudomonadati</taxon>
        <taxon>Bacteroidota</taxon>
        <taxon>Bacteroidia</taxon>
        <taxon>Marinilabiliales</taxon>
        <taxon>Marinifilaceae</taxon>
        <taxon>Labilibaculum</taxon>
    </lineage>
</organism>
<feature type="transmembrane region" description="Helical" evidence="1">
    <location>
        <begin position="137"/>
        <end position="156"/>
    </location>
</feature>
<sequence>MKKTERLMALDAFRGLTIAAMITVNTPGSWGHVYAPLLHSKWHGCTPTDLVFPFFLFAVGVAMWFAFGKFDHKLSPEAGKKILKRTVIIFGIGLLLNAFPFVQIKLEDFRIMGVLQRIALAYGIGSLLCLSLSKIRLVYASAVILLAYWGLVFFLGGDDPYSLEGNPTMAFDAMILGASHMYKGFGVTFDPEGLFSTLPAIATVILGYLSGFLIASTERKKLVLKLLMFGSLGVIVGLIWNLGFPINKPIWSSSYVVYTAGLALLVLAVMIYLIDILEYKKWAHPFLVFGMNPLFIYVLSGVWVRVIIYLVHFSDQAGNSMTGYAWLYKNAFASWAGDMNGSLFFALAHIMVYWLIVLFLYRRKIFIKI</sequence>
<dbReference type="AlphaFoldDB" id="A0A1Y1CKI7"/>
<keyword evidence="3" id="KW-1185">Reference proteome</keyword>
<name>A0A1Y1CKI7_9BACT</name>
<feature type="transmembrane region" description="Helical" evidence="1">
    <location>
        <begin position="255"/>
        <end position="274"/>
    </location>
</feature>
<feature type="transmembrane region" description="Helical" evidence="1">
    <location>
        <begin position="194"/>
        <end position="215"/>
    </location>
</feature>